<proteinExistence type="predicted"/>
<name>A0A6J6CAD9_9ZZZZ</name>
<evidence type="ECO:0000313" key="1">
    <source>
        <dbReference type="EMBL" id="CAB4548055.1"/>
    </source>
</evidence>
<gene>
    <name evidence="1" type="ORF">UFOPK1493_00834</name>
</gene>
<organism evidence="1">
    <name type="scientific">freshwater metagenome</name>
    <dbReference type="NCBI Taxonomy" id="449393"/>
    <lineage>
        <taxon>unclassified sequences</taxon>
        <taxon>metagenomes</taxon>
        <taxon>ecological metagenomes</taxon>
    </lineage>
</organism>
<dbReference type="AlphaFoldDB" id="A0A6J6CAD9"/>
<protein>
    <submittedName>
        <fullName evidence="1">Unannotated protein</fullName>
    </submittedName>
</protein>
<dbReference type="InterPro" id="IPR036527">
    <property type="entry name" value="SCP2_sterol-bd_dom_sf"/>
</dbReference>
<dbReference type="SUPFAM" id="SSF55718">
    <property type="entry name" value="SCP-like"/>
    <property type="match status" value="1"/>
</dbReference>
<accession>A0A6J6CAD9</accession>
<reference evidence="1" key="1">
    <citation type="submission" date="2020-05" db="EMBL/GenBank/DDBJ databases">
        <authorList>
            <person name="Chiriac C."/>
            <person name="Salcher M."/>
            <person name="Ghai R."/>
            <person name="Kavagutti S V."/>
        </authorList>
    </citation>
    <scope>NUCLEOTIDE SEQUENCE</scope>
</reference>
<sequence>MSSDPHRVQYRVVFGKKDEAVDGPDDADVVITVPAADAALDPSVAFMQGKLKAAGHTGVLFEVLRNGEAAAVISRLASRP</sequence>
<dbReference type="EMBL" id="CAEZSR010000019">
    <property type="protein sequence ID" value="CAB4548055.1"/>
    <property type="molecule type" value="Genomic_DNA"/>
</dbReference>